<evidence type="ECO:0000256" key="2">
    <source>
        <dbReference type="ARBA" id="ARBA00022448"/>
    </source>
</evidence>
<feature type="transmembrane region" description="Helical" evidence="9">
    <location>
        <begin position="111"/>
        <end position="138"/>
    </location>
</feature>
<feature type="transmembrane region" description="Helical" evidence="9">
    <location>
        <begin position="325"/>
        <end position="348"/>
    </location>
</feature>
<dbReference type="Pfam" id="PF03553">
    <property type="entry name" value="Na_H_antiporter"/>
    <property type="match status" value="2"/>
</dbReference>
<name>A0A7W1XQX6_9BACL</name>
<dbReference type="InterPro" id="IPR018461">
    <property type="entry name" value="Na/H_Antiport_NhaC-like_C"/>
</dbReference>
<accession>A0A7W1XQX6</accession>
<evidence type="ECO:0000256" key="1">
    <source>
        <dbReference type="ARBA" id="ARBA00004651"/>
    </source>
</evidence>
<keyword evidence="4" id="KW-1003">Cell membrane</keyword>
<comment type="similarity">
    <text evidence="8">Belongs to the NhaC Na(+)/H(+) (TC 2.A.35) antiporter family.</text>
</comment>
<feature type="transmembrane region" description="Helical" evidence="9">
    <location>
        <begin position="404"/>
        <end position="423"/>
    </location>
</feature>
<dbReference type="Proteomes" id="UP000538292">
    <property type="component" value="Unassembled WGS sequence"/>
</dbReference>
<proteinExistence type="inferred from homology"/>
<feature type="transmembrane region" description="Helical" evidence="9">
    <location>
        <begin position="150"/>
        <end position="173"/>
    </location>
</feature>
<dbReference type="PANTHER" id="PTHR33451:SF5">
    <property type="entry name" value="NA+_H+ ANTIPORTER"/>
    <property type="match status" value="1"/>
</dbReference>
<evidence type="ECO:0000256" key="5">
    <source>
        <dbReference type="ARBA" id="ARBA00022692"/>
    </source>
</evidence>
<reference evidence="11 12" key="1">
    <citation type="submission" date="2020-07" db="EMBL/GenBank/DDBJ databases">
        <title>Thermoactinomyces phylogeny.</title>
        <authorList>
            <person name="Dunlap C."/>
        </authorList>
    </citation>
    <scope>NUCLEOTIDE SEQUENCE [LARGE SCALE GENOMIC DNA]</scope>
    <source>
        <strain evidence="11 12">AMNI-1</strain>
    </source>
</reference>
<sequence length="439" mass="46755">MKLKNKGNPWALLPFVIFLALFIGVGVYTRDFTKMPAIIAVLIASMLALLMNRQISLSDKMKLFYRGAGHPNIIMMVLIFLLSGAFTAMAKGMGAVESTVNLALSVLPPNLLMVGLFVIACFISLSMGTSMGTIVALAPIGVGLSQQADISLALSMAVVVGGAMFGDNLSFISDTTIAAVSTQNIRMKDKFKVNFLTVLPAAVVTAVILYFISGGSVANVASHPFSLIETLPYIAVLVTALVGVNVFVVLVLGIVCAGLIGFWEGNYTWLTLVQKAEEGITGMQSLSILVLLIGGMVELIRSYGGIQFLLDFLTRRTRSRKGAQFSIAGLISVTNLCVANNTISIIIAGPLAREISTRFGIDSRKTASLLDIFSCSVQGLIPYGPQILLAASVASISPVSILSYSYYPILIAVCAVLSILFRFPRLRAVPAKQEVARAN</sequence>
<evidence type="ECO:0000256" key="4">
    <source>
        <dbReference type="ARBA" id="ARBA00022475"/>
    </source>
</evidence>
<evidence type="ECO:0000256" key="8">
    <source>
        <dbReference type="ARBA" id="ARBA00038435"/>
    </source>
</evidence>
<dbReference type="InterPro" id="IPR052180">
    <property type="entry name" value="NhaC_Na-H+_Antiporter"/>
</dbReference>
<keyword evidence="3" id="KW-0050">Antiport</keyword>
<keyword evidence="7 9" id="KW-0472">Membrane</keyword>
<dbReference type="PANTHER" id="PTHR33451">
    <property type="entry name" value="MALATE-2H(+)/NA(+)-LACTATE ANTIPORTER"/>
    <property type="match status" value="1"/>
</dbReference>
<gene>
    <name evidence="11" type="ORF">H2C83_03535</name>
</gene>
<dbReference type="AlphaFoldDB" id="A0A7W1XQX6"/>
<organism evidence="11 12">
    <name type="scientific">Thermoactinomyces mirandus</name>
    <dbReference type="NCBI Taxonomy" id="2756294"/>
    <lineage>
        <taxon>Bacteria</taxon>
        <taxon>Bacillati</taxon>
        <taxon>Bacillota</taxon>
        <taxon>Bacilli</taxon>
        <taxon>Bacillales</taxon>
        <taxon>Thermoactinomycetaceae</taxon>
        <taxon>Thermoactinomyces</taxon>
    </lineage>
</organism>
<keyword evidence="6 9" id="KW-1133">Transmembrane helix</keyword>
<keyword evidence="2" id="KW-0813">Transport</keyword>
<evidence type="ECO:0000256" key="6">
    <source>
        <dbReference type="ARBA" id="ARBA00022989"/>
    </source>
</evidence>
<feature type="transmembrane region" description="Helical" evidence="9">
    <location>
        <begin position="35"/>
        <end position="52"/>
    </location>
</feature>
<comment type="caution">
    <text evidence="11">The sequence shown here is derived from an EMBL/GenBank/DDBJ whole genome shotgun (WGS) entry which is preliminary data.</text>
</comment>
<evidence type="ECO:0000259" key="10">
    <source>
        <dbReference type="Pfam" id="PF03553"/>
    </source>
</evidence>
<feature type="transmembrane region" description="Helical" evidence="9">
    <location>
        <begin position="283"/>
        <end position="304"/>
    </location>
</feature>
<dbReference type="GO" id="GO:0015297">
    <property type="term" value="F:antiporter activity"/>
    <property type="evidence" value="ECO:0007669"/>
    <property type="project" value="UniProtKB-KW"/>
</dbReference>
<evidence type="ECO:0000256" key="7">
    <source>
        <dbReference type="ARBA" id="ARBA00023136"/>
    </source>
</evidence>
<keyword evidence="5 9" id="KW-0812">Transmembrane</keyword>
<evidence type="ECO:0000256" key="9">
    <source>
        <dbReference type="SAM" id="Phobius"/>
    </source>
</evidence>
<feature type="transmembrane region" description="Helical" evidence="9">
    <location>
        <begin position="233"/>
        <end position="263"/>
    </location>
</feature>
<evidence type="ECO:0000256" key="3">
    <source>
        <dbReference type="ARBA" id="ARBA00022449"/>
    </source>
</evidence>
<protein>
    <submittedName>
        <fullName evidence="11">Na+/H+ antiporter NhaC family protein</fullName>
    </submittedName>
</protein>
<dbReference type="RefSeq" id="WP_181737836.1">
    <property type="nucleotide sequence ID" value="NZ_JACEOL010000009.1"/>
</dbReference>
<dbReference type="EMBL" id="JACEOL010000009">
    <property type="protein sequence ID" value="MBA4601405.1"/>
    <property type="molecule type" value="Genomic_DNA"/>
</dbReference>
<feature type="transmembrane region" description="Helical" evidence="9">
    <location>
        <begin position="73"/>
        <end position="91"/>
    </location>
</feature>
<feature type="transmembrane region" description="Helical" evidence="9">
    <location>
        <begin position="12"/>
        <end position="29"/>
    </location>
</feature>
<keyword evidence="12" id="KW-1185">Reference proteome</keyword>
<feature type="domain" description="Na+/H+ antiporter NhaC-like C-terminal" evidence="10">
    <location>
        <begin position="237"/>
        <end position="422"/>
    </location>
</feature>
<evidence type="ECO:0000313" key="11">
    <source>
        <dbReference type="EMBL" id="MBA4601405.1"/>
    </source>
</evidence>
<feature type="domain" description="Na+/H+ antiporter NhaC-like C-terminal" evidence="10">
    <location>
        <begin position="23"/>
        <end position="211"/>
    </location>
</feature>
<feature type="transmembrane region" description="Helical" evidence="9">
    <location>
        <begin position="193"/>
        <end position="212"/>
    </location>
</feature>
<evidence type="ECO:0000313" key="12">
    <source>
        <dbReference type="Proteomes" id="UP000538292"/>
    </source>
</evidence>
<comment type="subcellular location">
    <subcellularLocation>
        <location evidence="1">Cell membrane</location>
        <topology evidence="1">Multi-pass membrane protein</topology>
    </subcellularLocation>
</comment>
<dbReference type="GO" id="GO:0005886">
    <property type="term" value="C:plasma membrane"/>
    <property type="evidence" value="ECO:0007669"/>
    <property type="project" value="UniProtKB-SubCell"/>
</dbReference>